<dbReference type="AlphaFoldDB" id="X0XCB2"/>
<name>X0XCB2_9ZZZZ</name>
<keyword evidence="1" id="KW-0812">Transmembrane</keyword>
<feature type="non-terminal residue" evidence="2">
    <location>
        <position position="42"/>
    </location>
</feature>
<proteinExistence type="predicted"/>
<protein>
    <submittedName>
        <fullName evidence="2">Uncharacterized protein</fullName>
    </submittedName>
</protein>
<evidence type="ECO:0000256" key="1">
    <source>
        <dbReference type="SAM" id="Phobius"/>
    </source>
</evidence>
<accession>X0XCB2</accession>
<keyword evidence="1" id="KW-1133">Transmembrane helix</keyword>
<evidence type="ECO:0000313" key="2">
    <source>
        <dbReference type="EMBL" id="GAG40720.1"/>
    </source>
</evidence>
<sequence>MRDLSRRHLSRILVVLLLVGVVAASLGVASNAIFTDSADVDA</sequence>
<reference evidence="2" key="1">
    <citation type="journal article" date="2014" name="Front. Microbiol.">
        <title>High frequency of phylogenetically diverse reductive dehalogenase-homologous genes in deep subseafloor sedimentary metagenomes.</title>
        <authorList>
            <person name="Kawai M."/>
            <person name="Futagami T."/>
            <person name="Toyoda A."/>
            <person name="Takaki Y."/>
            <person name="Nishi S."/>
            <person name="Hori S."/>
            <person name="Arai W."/>
            <person name="Tsubouchi T."/>
            <person name="Morono Y."/>
            <person name="Uchiyama I."/>
            <person name="Ito T."/>
            <person name="Fujiyama A."/>
            <person name="Inagaki F."/>
            <person name="Takami H."/>
        </authorList>
    </citation>
    <scope>NUCLEOTIDE SEQUENCE</scope>
    <source>
        <strain evidence="2">Expedition CK06-06</strain>
    </source>
</reference>
<dbReference type="EMBL" id="BARS01044903">
    <property type="protein sequence ID" value="GAG40720.1"/>
    <property type="molecule type" value="Genomic_DNA"/>
</dbReference>
<feature type="transmembrane region" description="Helical" evidence="1">
    <location>
        <begin position="12"/>
        <end position="34"/>
    </location>
</feature>
<comment type="caution">
    <text evidence="2">The sequence shown here is derived from an EMBL/GenBank/DDBJ whole genome shotgun (WGS) entry which is preliminary data.</text>
</comment>
<gene>
    <name evidence="2" type="ORF">S01H1_67769</name>
</gene>
<organism evidence="2">
    <name type="scientific">marine sediment metagenome</name>
    <dbReference type="NCBI Taxonomy" id="412755"/>
    <lineage>
        <taxon>unclassified sequences</taxon>
        <taxon>metagenomes</taxon>
        <taxon>ecological metagenomes</taxon>
    </lineage>
</organism>
<keyword evidence="1" id="KW-0472">Membrane</keyword>